<feature type="active site" description="Charge relay system" evidence="5">
    <location>
        <position position="191"/>
    </location>
</feature>
<dbReference type="SUPFAM" id="SSF52743">
    <property type="entry name" value="Subtilisin-like"/>
    <property type="match status" value="1"/>
</dbReference>
<evidence type="ECO:0000256" key="2">
    <source>
        <dbReference type="ARBA" id="ARBA00022670"/>
    </source>
</evidence>
<reference evidence="8 9" key="1">
    <citation type="submission" date="2019-01" db="EMBL/GenBank/DDBJ databases">
        <authorList>
            <person name="Chen W.-M."/>
        </authorList>
    </citation>
    <scope>NUCLEOTIDE SEQUENCE [LARGE SCALE GENOMIC DNA]</scope>
    <source>
        <strain evidence="8 9">TLA-22</strain>
    </source>
</reference>
<evidence type="ECO:0000313" key="9">
    <source>
        <dbReference type="Proteomes" id="UP000282977"/>
    </source>
</evidence>
<dbReference type="InterPro" id="IPR000209">
    <property type="entry name" value="Peptidase_S8/S53_dom"/>
</dbReference>
<feature type="signal peptide" evidence="6">
    <location>
        <begin position="1"/>
        <end position="28"/>
    </location>
</feature>
<feature type="chain" id="PRO_5019088260" evidence="6">
    <location>
        <begin position="29"/>
        <end position="427"/>
    </location>
</feature>
<accession>A0A437J920</accession>
<keyword evidence="2 5" id="KW-0645">Protease</keyword>
<gene>
    <name evidence="8" type="ORF">ENE74_07080</name>
</gene>
<dbReference type="GO" id="GO:0004252">
    <property type="term" value="F:serine-type endopeptidase activity"/>
    <property type="evidence" value="ECO:0007669"/>
    <property type="project" value="UniProtKB-UniRule"/>
</dbReference>
<keyword evidence="9" id="KW-1185">Reference proteome</keyword>
<dbReference type="Proteomes" id="UP000282977">
    <property type="component" value="Unassembled WGS sequence"/>
</dbReference>
<evidence type="ECO:0000256" key="3">
    <source>
        <dbReference type="ARBA" id="ARBA00022801"/>
    </source>
</evidence>
<evidence type="ECO:0000256" key="6">
    <source>
        <dbReference type="SAM" id="SignalP"/>
    </source>
</evidence>
<feature type="active site" description="Charge relay system" evidence="5">
    <location>
        <position position="219"/>
    </location>
</feature>
<dbReference type="Gene3D" id="3.40.50.200">
    <property type="entry name" value="Peptidase S8/S53 domain"/>
    <property type="match status" value="1"/>
</dbReference>
<evidence type="ECO:0000256" key="1">
    <source>
        <dbReference type="ARBA" id="ARBA00011073"/>
    </source>
</evidence>
<sequence>MPVTMKSLIPFAKYMALCVAGAVPAMSAAQIVAPGGIVGRTIDSLSLPDLDSLPVGALTQRLQDIRLDRLEALVRESRGSVAFDDRRNPAVSGVLIVTGASAADVTTAGQAGFALMDRETIEGIDIDIVRLAVPKGQSLGNAIKALRTLLPAADISADNIYVQSGASAPQIAAGVQSSGRAVVRPAIGMIDGGVATHPAITSPVEAQGFTRGAPSASAHGTAIASLLIGSGSVRGAAPGKALLVADVYGTDPAGGNATAIARALGWFVRRGVPVATISLVGPANPLLGKAIASAQGKGLVIVAAVGNDGPAAPPAFPASYPGVIAVTGVDGRDRALPEAGRAQHLDYAAPGADMLAAVPGGKTVRVRGTSYAAPLVAARLVQHYPVADPARRAAAIRALDAEARDLGGKGADKTYGRGLICGICRTR</sequence>
<dbReference type="AlphaFoldDB" id="A0A437J920"/>
<evidence type="ECO:0000256" key="5">
    <source>
        <dbReference type="PROSITE-ProRule" id="PRU01240"/>
    </source>
</evidence>
<evidence type="ECO:0000313" key="8">
    <source>
        <dbReference type="EMBL" id="RVT42001.1"/>
    </source>
</evidence>
<evidence type="ECO:0000256" key="4">
    <source>
        <dbReference type="ARBA" id="ARBA00022825"/>
    </source>
</evidence>
<dbReference type="PANTHER" id="PTHR43806">
    <property type="entry name" value="PEPTIDASE S8"/>
    <property type="match status" value="1"/>
</dbReference>
<proteinExistence type="inferred from homology"/>
<keyword evidence="6" id="KW-0732">Signal</keyword>
<comment type="caution">
    <text evidence="8">The sequence shown here is derived from an EMBL/GenBank/DDBJ whole genome shotgun (WGS) entry which is preliminary data.</text>
</comment>
<protein>
    <submittedName>
        <fullName evidence="8">Serine protease</fullName>
    </submittedName>
</protein>
<feature type="domain" description="Peptidase S8/S53" evidence="7">
    <location>
        <begin position="188"/>
        <end position="418"/>
    </location>
</feature>
<comment type="similarity">
    <text evidence="1 5">Belongs to the peptidase S8 family.</text>
</comment>
<keyword evidence="3 5" id="KW-0378">Hydrolase</keyword>
<organism evidence="8 9">
    <name type="scientific">Sphingobium algorifonticola</name>
    <dbReference type="NCBI Taxonomy" id="2008318"/>
    <lineage>
        <taxon>Bacteria</taxon>
        <taxon>Pseudomonadati</taxon>
        <taxon>Pseudomonadota</taxon>
        <taxon>Alphaproteobacteria</taxon>
        <taxon>Sphingomonadales</taxon>
        <taxon>Sphingomonadaceae</taxon>
        <taxon>Sphingobium</taxon>
    </lineage>
</organism>
<dbReference type="EMBL" id="RZUL01000002">
    <property type="protein sequence ID" value="RVT42001.1"/>
    <property type="molecule type" value="Genomic_DNA"/>
</dbReference>
<dbReference type="InterPro" id="IPR050131">
    <property type="entry name" value="Peptidase_S8_subtilisin-like"/>
</dbReference>
<evidence type="ECO:0000259" key="7">
    <source>
        <dbReference type="Pfam" id="PF00082"/>
    </source>
</evidence>
<dbReference type="InterPro" id="IPR036852">
    <property type="entry name" value="Peptidase_S8/S53_dom_sf"/>
</dbReference>
<name>A0A437J920_9SPHN</name>
<dbReference type="PANTHER" id="PTHR43806:SF11">
    <property type="entry name" value="CEREVISIN-RELATED"/>
    <property type="match status" value="1"/>
</dbReference>
<dbReference type="Pfam" id="PF00082">
    <property type="entry name" value="Peptidase_S8"/>
    <property type="match status" value="1"/>
</dbReference>
<feature type="active site" description="Charge relay system" evidence="5">
    <location>
        <position position="370"/>
    </location>
</feature>
<dbReference type="CDD" id="cd05561">
    <property type="entry name" value="Peptidases_S8_4"/>
    <property type="match status" value="1"/>
</dbReference>
<dbReference type="GO" id="GO:0006508">
    <property type="term" value="P:proteolysis"/>
    <property type="evidence" value="ECO:0007669"/>
    <property type="project" value="UniProtKB-KW"/>
</dbReference>
<dbReference type="OrthoDB" id="5405281at2"/>
<keyword evidence="4 5" id="KW-0720">Serine protease</keyword>
<dbReference type="PROSITE" id="PS51892">
    <property type="entry name" value="SUBTILASE"/>
    <property type="match status" value="1"/>
</dbReference>